<evidence type="ECO:0000313" key="2">
    <source>
        <dbReference type="Proteomes" id="UP000237846"/>
    </source>
</evidence>
<evidence type="ECO:0008006" key="3">
    <source>
        <dbReference type="Google" id="ProtNLM"/>
    </source>
</evidence>
<organism evidence="1 2">
    <name type="scientific">Allonocardiopsis opalescens</name>
    <dbReference type="NCBI Taxonomy" id="1144618"/>
    <lineage>
        <taxon>Bacteria</taxon>
        <taxon>Bacillati</taxon>
        <taxon>Actinomycetota</taxon>
        <taxon>Actinomycetes</taxon>
        <taxon>Streptosporangiales</taxon>
        <taxon>Allonocardiopsis</taxon>
    </lineage>
</organism>
<protein>
    <recommendedName>
        <fullName evidence="3">DUF4177 domain-containing protein</fullName>
    </recommendedName>
</protein>
<comment type="caution">
    <text evidence="1">The sequence shown here is derived from an EMBL/GenBank/DDBJ whole genome shotgun (WGS) entry which is preliminary data.</text>
</comment>
<reference evidence="1 2" key="1">
    <citation type="submission" date="2018-03" db="EMBL/GenBank/DDBJ databases">
        <title>Genomic Encyclopedia of Archaeal and Bacterial Type Strains, Phase II (KMG-II): from individual species to whole genera.</title>
        <authorList>
            <person name="Goeker M."/>
        </authorList>
    </citation>
    <scope>NUCLEOTIDE SEQUENCE [LARGE SCALE GENOMIC DNA]</scope>
    <source>
        <strain evidence="1 2">DSM 45601</strain>
    </source>
</reference>
<keyword evidence="2" id="KW-1185">Reference proteome</keyword>
<dbReference type="AlphaFoldDB" id="A0A2T0PU70"/>
<sequence>MPGYEFATLEWIWTESSIQVNLPGGDERILPGGHDQVVALLSHLGAQGWDVATCAGVSNWLLWTLRRQR</sequence>
<name>A0A2T0PU70_9ACTN</name>
<dbReference type="RefSeq" id="WP_245930501.1">
    <property type="nucleotide sequence ID" value="NZ_PVZC01000010.1"/>
</dbReference>
<gene>
    <name evidence="1" type="ORF">CLV72_110203</name>
</gene>
<accession>A0A2T0PU70</accession>
<evidence type="ECO:0000313" key="1">
    <source>
        <dbReference type="EMBL" id="PRX92443.1"/>
    </source>
</evidence>
<proteinExistence type="predicted"/>
<dbReference type="EMBL" id="PVZC01000010">
    <property type="protein sequence ID" value="PRX92443.1"/>
    <property type="molecule type" value="Genomic_DNA"/>
</dbReference>
<dbReference type="Proteomes" id="UP000237846">
    <property type="component" value="Unassembled WGS sequence"/>
</dbReference>